<keyword evidence="2" id="KW-1133">Transmembrane helix</keyword>
<keyword evidence="2" id="KW-0472">Membrane</keyword>
<sequence>MVTTTTPTPPPGAPAVVPIFDVVYQLNPHVFRSRFSRRNRARRVVSSKSRSIIRWLGYLTVLAAVILLGAYAVRRLSRDLSDSVRETRRGRRITGSVPPGTTRPRSESCTGTQVDGGCGADTSTDGKSESEQTENGEDSRFSTRTPIHVTASTSPFATRKAAEERSSSPRDRKVPEGAQLPTSSTPHAQRKDSGSDSRNPSTLIPSPGTNTFNMNFYIIGAGSSALDFIFPHTPDAQATVVSPPRIAAAAPTVETVPRVRTYSTPTTLTLPTAPATATSNHMHASATPSPPERPQNFRGGLMRQNGMVEGTSLTTTEAGMPAPLQSPQHIETEARLTYSNHLKSPHTPETPTVHSIDPVVGTSGHSVAVGSQSPAGGPPTDSRTPAALTPTSSSFSHADSLETSEHPQSGPSLHPLISGIQDAVQSQLPLSQQETLPVVENATFFGPQQTPPWMDETAAAAIPLAPSQPGSRTQPISSPHTLLPLSGGVSAVPGPPRTENPRQPQVPGENSYYSVPTEPYPAQDMSPLIRGTHSQTETVECGVNASSEGLAAGAPSSKSAENAQTGQGAGKSLLPVFLHPQEQSPHSMPTLGAGRFGSGELQRTISDPGPQRAGATQADGIGAGGPRDTQSAVTP</sequence>
<evidence type="ECO:0000256" key="1">
    <source>
        <dbReference type="SAM" id="MobiDB-lite"/>
    </source>
</evidence>
<accession>A0A086J6Y7</accession>
<evidence type="ECO:0000256" key="2">
    <source>
        <dbReference type="SAM" id="Phobius"/>
    </source>
</evidence>
<feature type="compositionally biased region" description="Polar residues" evidence="1">
    <location>
        <begin position="363"/>
        <end position="374"/>
    </location>
</feature>
<feature type="compositionally biased region" description="Polar residues" evidence="1">
    <location>
        <begin position="341"/>
        <end position="353"/>
    </location>
</feature>
<comment type="caution">
    <text evidence="3">The sequence shown here is derived from an EMBL/GenBank/DDBJ whole genome shotgun (WGS) entry which is preliminary data.</text>
</comment>
<dbReference type="OrthoDB" id="10419947at2759"/>
<feature type="region of interest" description="Disordered" evidence="1">
    <location>
        <begin position="265"/>
        <end position="293"/>
    </location>
</feature>
<proteinExistence type="predicted"/>
<protein>
    <submittedName>
        <fullName evidence="3">Dense granule protein GRA15</fullName>
    </submittedName>
</protein>
<feature type="compositionally biased region" description="Basic and acidic residues" evidence="1">
    <location>
        <begin position="160"/>
        <end position="175"/>
    </location>
</feature>
<evidence type="ECO:0000313" key="4">
    <source>
        <dbReference type="Proteomes" id="UP000028828"/>
    </source>
</evidence>
<dbReference type="Proteomes" id="UP000028828">
    <property type="component" value="Unassembled WGS sequence"/>
</dbReference>
<gene>
    <name evidence="3" type="ORF">TGP89_275470</name>
</gene>
<feature type="compositionally biased region" description="Polar residues" evidence="1">
    <location>
        <begin position="196"/>
        <end position="210"/>
    </location>
</feature>
<dbReference type="EMBL" id="AEYI02002537">
    <property type="protein sequence ID" value="KFG27905.1"/>
    <property type="molecule type" value="Genomic_DNA"/>
</dbReference>
<feature type="region of interest" description="Disordered" evidence="1">
    <location>
        <begin position="81"/>
        <end position="210"/>
    </location>
</feature>
<evidence type="ECO:0000313" key="3">
    <source>
        <dbReference type="EMBL" id="KFG27905.1"/>
    </source>
</evidence>
<feature type="region of interest" description="Disordered" evidence="1">
    <location>
        <begin position="341"/>
        <end position="416"/>
    </location>
</feature>
<feature type="compositionally biased region" description="Polar residues" evidence="1">
    <location>
        <begin position="142"/>
        <end position="156"/>
    </location>
</feature>
<feature type="compositionally biased region" description="Polar residues" evidence="1">
    <location>
        <begin position="468"/>
        <end position="480"/>
    </location>
</feature>
<dbReference type="VEuPathDB" id="ToxoDB:TGP89_275470"/>
<feature type="compositionally biased region" description="Low complexity" evidence="1">
    <location>
        <begin position="265"/>
        <end position="278"/>
    </location>
</feature>
<name>A0A086J6Y7_TOXGO</name>
<keyword evidence="2" id="KW-0812">Transmembrane</keyword>
<organism evidence="3 4">
    <name type="scientific">Toxoplasma gondii p89</name>
    <dbReference type="NCBI Taxonomy" id="943119"/>
    <lineage>
        <taxon>Eukaryota</taxon>
        <taxon>Sar</taxon>
        <taxon>Alveolata</taxon>
        <taxon>Apicomplexa</taxon>
        <taxon>Conoidasida</taxon>
        <taxon>Coccidia</taxon>
        <taxon>Eucoccidiorida</taxon>
        <taxon>Eimeriorina</taxon>
        <taxon>Sarcocystidae</taxon>
        <taxon>Toxoplasma</taxon>
    </lineage>
</organism>
<reference evidence="3 4" key="1">
    <citation type="submission" date="2014-03" db="EMBL/GenBank/DDBJ databases">
        <authorList>
            <person name="Sibley D."/>
            <person name="Venepally P."/>
            <person name="Karamycheva S."/>
            <person name="Hadjithomas M."/>
            <person name="Khan A."/>
            <person name="Brunk B."/>
            <person name="Roos D."/>
            <person name="Caler E."/>
            <person name="Lorenzi H."/>
        </authorList>
    </citation>
    <scope>NUCLEOTIDE SEQUENCE [LARGE SCALE GENOMIC DNA]</scope>
    <source>
        <strain evidence="4">p89</strain>
    </source>
</reference>
<feature type="region of interest" description="Disordered" evidence="1">
    <location>
        <begin position="580"/>
        <end position="635"/>
    </location>
</feature>
<feature type="transmembrane region" description="Helical" evidence="2">
    <location>
        <begin position="52"/>
        <end position="73"/>
    </location>
</feature>
<feature type="region of interest" description="Disordered" evidence="1">
    <location>
        <begin position="465"/>
        <end position="528"/>
    </location>
</feature>
<dbReference type="AlphaFoldDB" id="A0A086J6Y7"/>